<organism evidence="2 3">
    <name type="scientific">Setaria italica</name>
    <name type="common">Foxtail millet</name>
    <name type="synonym">Panicum italicum</name>
    <dbReference type="NCBI Taxonomy" id="4555"/>
    <lineage>
        <taxon>Eukaryota</taxon>
        <taxon>Viridiplantae</taxon>
        <taxon>Streptophyta</taxon>
        <taxon>Embryophyta</taxon>
        <taxon>Tracheophyta</taxon>
        <taxon>Spermatophyta</taxon>
        <taxon>Magnoliopsida</taxon>
        <taxon>Liliopsida</taxon>
        <taxon>Poales</taxon>
        <taxon>Poaceae</taxon>
        <taxon>PACMAD clade</taxon>
        <taxon>Panicoideae</taxon>
        <taxon>Panicodae</taxon>
        <taxon>Paniceae</taxon>
        <taxon>Cenchrinae</taxon>
        <taxon>Setaria</taxon>
    </lineage>
</organism>
<evidence type="ECO:0000313" key="2">
    <source>
        <dbReference type="EnsemblPlants" id="KQK95809"/>
    </source>
</evidence>
<evidence type="ECO:0000313" key="3">
    <source>
        <dbReference type="Proteomes" id="UP000004995"/>
    </source>
</evidence>
<name>K3ZND9_SETIT</name>
<keyword evidence="3" id="KW-1185">Reference proteome</keyword>
<dbReference type="Gramene" id="KQK95809">
    <property type="protein sequence ID" value="KQK95809"/>
    <property type="gene ID" value="SETIT_028116mg"/>
</dbReference>
<dbReference type="HOGENOM" id="CLU_2175447_0_0_1"/>
<evidence type="ECO:0000256" key="1">
    <source>
        <dbReference type="SAM" id="MobiDB-lite"/>
    </source>
</evidence>
<dbReference type="InParanoid" id="K3ZND9"/>
<reference evidence="2" key="2">
    <citation type="submission" date="2018-08" db="UniProtKB">
        <authorList>
            <consortium name="EnsemblPlants"/>
        </authorList>
    </citation>
    <scope>IDENTIFICATION</scope>
    <source>
        <strain evidence="2">Yugu1</strain>
    </source>
</reference>
<feature type="region of interest" description="Disordered" evidence="1">
    <location>
        <begin position="1"/>
        <end position="28"/>
    </location>
</feature>
<accession>K3ZND9</accession>
<dbReference type="Proteomes" id="UP000004995">
    <property type="component" value="Unassembled WGS sequence"/>
</dbReference>
<dbReference type="EMBL" id="AGNK02005221">
    <property type="status" value="NOT_ANNOTATED_CDS"/>
    <property type="molecule type" value="Genomic_DNA"/>
</dbReference>
<reference evidence="3" key="1">
    <citation type="journal article" date="2012" name="Nat. Biotechnol.">
        <title>Reference genome sequence of the model plant Setaria.</title>
        <authorList>
            <person name="Bennetzen J.L."/>
            <person name="Schmutz J."/>
            <person name="Wang H."/>
            <person name="Percifield R."/>
            <person name="Hawkins J."/>
            <person name="Pontaroli A.C."/>
            <person name="Estep M."/>
            <person name="Feng L."/>
            <person name="Vaughn J.N."/>
            <person name="Grimwood J."/>
            <person name="Jenkins J."/>
            <person name="Barry K."/>
            <person name="Lindquist E."/>
            <person name="Hellsten U."/>
            <person name="Deshpande S."/>
            <person name="Wang X."/>
            <person name="Wu X."/>
            <person name="Mitros T."/>
            <person name="Triplett J."/>
            <person name="Yang X."/>
            <person name="Ye C.Y."/>
            <person name="Mauro-Herrera M."/>
            <person name="Wang L."/>
            <person name="Li P."/>
            <person name="Sharma M."/>
            <person name="Sharma R."/>
            <person name="Ronald P.C."/>
            <person name="Panaud O."/>
            <person name="Kellogg E.A."/>
            <person name="Brutnell T.P."/>
            <person name="Doust A.N."/>
            <person name="Tuskan G.A."/>
            <person name="Rokhsar D."/>
            <person name="Devos K.M."/>
        </authorList>
    </citation>
    <scope>NUCLEOTIDE SEQUENCE [LARGE SCALE GENOMIC DNA]</scope>
    <source>
        <strain evidence="3">cv. Yugu1</strain>
    </source>
</reference>
<feature type="compositionally biased region" description="Basic and acidic residues" evidence="1">
    <location>
        <begin position="1"/>
        <end position="13"/>
    </location>
</feature>
<sequence length="110" mass="12311">MADMAREPKKEGQSRAPPHAGDCSQSRRLASRSVQLELVVSTYAGGPALHIHNNRKQVLHCNSKNQATSRPLVKLHCLFYKTVCRLITSANCLEDTEKRDLTFVIPENLI</sequence>
<dbReference type="EnsemblPlants" id="KQK95809">
    <property type="protein sequence ID" value="KQK95809"/>
    <property type="gene ID" value="SETIT_028116mg"/>
</dbReference>
<protein>
    <submittedName>
        <fullName evidence="2">Uncharacterized protein</fullName>
    </submittedName>
</protein>
<dbReference type="AlphaFoldDB" id="K3ZND9"/>
<proteinExistence type="predicted"/>